<dbReference type="OrthoDB" id="598013at2759"/>
<dbReference type="Gene3D" id="3.30.710.10">
    <property type="entry name" value="Potassium Channel Kv1.1, Chain A"/>
    <property type="match status" value="1"/>
</dbReference>
<sequence length="499" mass="53369">MELPNIMTLQGKTPLEAATFDPFSVSVFAVAGSSVCRLSGGQPWTAVADLREVLPDIAREKNPSYICTDGKGSLYVRAGADGDRIAWLQLPSAWRAGSDWEHVPIGGAHAQHAVHITTLQYIAPGQVCGLAYHPTDGPNGSLILAVDSRLYRLPLDQDGGQTAAPVPLAGNDTLDMVDGLGEGASFESIAGITVDGEGAVLVADLHDEADDRDDPFVVAEGAVRPSRSVVRRVRLHNGKVETLGFVDGLYRSPVVLPQGHVTLCGCDSDWVRVLGLGLEPPPLAPPEPEPAAPAPAGPPPRSLQSDMRALLLHPGSSADLLLEVAGERFPVHRSILAARCDFFRALQEAGLSDGSAAKLSFPDADPSAFKLVLEWIYTGEAAIPAALACGVAELADRYVLPELFACAGDTVLEELTPGTVVAALLWAERLGRGGLRAWGEPSLMERLRAWFLEHWREVPWSGFVALRESPALVEDLVRDAVRMQRSAKRQRTCGLGPWR</sequence>
<evidence type="ECO:0000256" key="3">
    <source>
        <dbReference type="ARBA" id="ARBA00023043"/>
    </source>
</evidence>
<keyword evidence="3" id="KW-0040">ANK repeat</keyword>
<evidence type="ECO:0000259" key="5">
    <source>
        <dbReference type="PROSITE" id="PS50097"/>
    </source>
</evidence>
<dbReference type="InterPro" id="IPR044515">
    <property type="entry name" value="ABTB1"/>
</dbReference>
<dbReference type="GO" id="GO:0000151">
    <property type="term" value="C:ubiquitin ligase complex"/>
    <property type="evidence" value="ECO:0007669"/>
    <property type="project" value="TreeGrafter"/>
</dbReference>
<dbReference type="EMBL" id="JAEHOE010000203">
    <property type="protein sequence ID" value="KAG2482741.1"/>
    <property type="molecule type" value="Genomic_DNA"/>
</dbReference>
<keyword evidence="7" id="KW-1185">Reference proteome</keyword>
<dbReference type="SUPFAM" id="SSF101898">
    <property type="entry name" value="NHL repeat"/>
    <property type="match status" value="1"/>
</dbReference>
<comment type="pathway">
    <text evidence="1">Protein modification; protein ubiquitination.</text>
</comment>
<organism evidence="6 7">
    <name type="scientific">Edaphochlamys debaryana</name>
    <dbReference type="NCBI Taxonomy" id="47281"/>
    <lineage>
        <taxon>Eukaryota</taxon>
        <taxon>Viridiplantae</taxon>
        <taxon>Chlorophyta</taxon>
        <taxon>core chlorophytes</taxon>
        <taxon>Chlorophyceae</taxon>
        <taxon>CS clade</taxon>
        <taxon>Chlamydomonadales</taxon>
        <taxon>Chlamydomonadales incertae sedis</taxon>
        <taxon>Edaphochlamys</taxon>
    </lineage>
</organism>
<reference evidence="6" key="1">
    <citation type="journal article" date="2020" name="bioRxiv">
        <title>Comparative genomics of Chlamydomonas.</title>
        <authorList>
            <person name="Craig R.J."/>
            <person name="Hasan A.R."/>
            <person name="Ness R.W."/>
            <person name="Keightley P.D."/>
        </authorList>
    </citation>
    <scope>NUCLEOTIDE SEQUENCE</scope>
    <source>
        <strain evidence="6">CCAP 11/70</strain>
    </source>
</reference>
<comment type="caution">
    <text evidence="6">The sequence shown here is derived from an EMBL/GenBank/DDBJ whole genome shotgun (WGS) entry which is preliminary data.</text>
</comment>
<dbReference type="CDD" id="cd18186">
    <property type="entry name" value="BTB_POZ_ZBTB_KLHL-like"/>
    <property type="match status" value="1"/>
</dbReference>
<dbReference type="SMART" id="SM00225">
    <property type="entry name" value="BTB"/>
    <property type="match status" value="1"/>
</dbReference>
<evidence type="ECO:0000256" key="1">
    <source>
        <dbReference type="ARBA" id="ARBA00004906"/>
    </source>
</evidence>
<evidence type="ECO:0000313" key="7">
    <source>
        <dbReference type="Proteomes" id="UP000612055"/>
    </source>
</evidence>
<evidence type="ECO:0000313" key="6">
    <source>
        <dbReference type="EMBL" id="KAG2482741.1"/>
    </source>
</evidence>
<dbReference type="InterPro" id="IPR000210">
    <property type="entry name" value="BTB/POZ_dom"/>
</dbReference>
<keyword evidence="2" id="KW-0677">Repeat</keyword>
<feature type="region of interest" description="Disordered" evidence="4">
    <location>
        <begin position="281"/>
        <end position="304"/>
    </location>
</feature>
<dbReference type="PANTHER" id="PTHR46231:SF1">
    <property type="entry name" value="ANKYRIN REPEAT AND BTB_POZ DOMAIN-CONTAINING PROTEIN 1"/>
    <property type="match status" value="1"/>
</dbReference>
<dbReference type="SUPFAM" id="SSF54695">
    <property type="entry name" value="POZ domain"/>
    <property type="match status" value="1"/>
</dbReference>
<dbReference type="PROSITE" id="PS50097">
    <property type="entry name" value="BTB"/>
    <property type="match status" value="1"/>
</dbReference>
<dbReference type="GO" id="GO:0005737">
    <property type="term" value="C:cytoplasm"/>
    <property type="evidence" value="ECO:0007669"/>
    <property type="project" value="TreeGrafter"/>
</dbReference>
<dbReference type="InterPro" id="IPR011333">
    <property type="entry name" value="SKP1/BTB/POZ_sf"/>
</dbReference>
<evidence type="ECO:0000256" key="4">
    <source>
        <dbReference type="SAM" id="MobiDB-lite"/>
    </source>
</evidence>
<name>A0A836BN10_9CHLO</name>
<feature type="compositionally biased region" description="Pro residues" evidence="4">
    <location>
        <begin position="281"/>
        <end position="301"/>
    </location>
</feature>
<proteinExistence type="predicted"/>
<dbReference type="PANTHER" id="PTHR46231">
    <property type="entry name" value="ANKYRIN REPEAT AND BTB/POZ DOMAIN-CONTAINING PROTEIN 1"/>
    <property type="match status" value="1"/>
</dbReference>
<protein>
    <recommendedName>
        <fullName evidence="5">BTB domain-containing protein</fullName>
    </recommendedName>
</protein>
<dbReference type="AlphaFoldDB" id="A0A836BN10"/>
<evidence type="ECO:0000256" key="2">
    <source>
        <dbReference type="ARBA" id="ARBA00022737"/>
    </source>
</evidence>
<dbReference type="Proteomes" id="UP000612055">
    <property type="component" value="Unassembled WGS sequence"/>
</dbReference>
<gene>
    <name evidence="6" type="ORF">HYH03_018336</name>
</gene>
<accession>A0A836BN10</accession>
<dbReference type="Pfam" id="PF00651">
    <property type="entry name" value="BTB"/>
    <property type="match status" value="1"/>
</dbReference>
<feature type="domain" description="BTB" evidence="5">
    <location>
        <begin position="318"/>
        <end position="385"/>
    </location>
</feature>